<comment type="caution">
    <text evidence="1">The sequence shown here is derived from an EMBL/GenBank/DDBJ whole genome shotgun (WGS) entry which is preliminary data.</text>
</comment>
<name>A0A9X2S7S2_9FIRM</name>
<reference evidence="1" key="1">
    <citation type="submission" date="2022-07" db="EMBL/GenBank/DDBJ databases">
        <title>Enhanced cultured diversity of the mouse gut microbiota enables custom-made synthetic communities.</title>
        <authorList>
            <person name="Afrizal A."/>
        </authorList>
    </citation>
    <scope>NUCLEOTIDE SEQUENCE</scope>
    <source>
        <strain evidence="1">DSM 29482</strain>
    </source>
</reference>
<dbReference type="AlphaFoldDB" id="A0A9X2S7S2"/>
<sequence>MKRIIRILLTLVTIFLLMGCNKKEEQVGIKGKITEIHIVEEEITSVLIEGDIEENAMYDKANVAIKDSTKIYKDDEEINAEDLEEGQIIEVIFDGPVAESHPVQGTAKTINIIE</sequence>
<gene>
    <name evidence="1" type="ORF">NSA23_13135</name>
</gene>
<evidence type="ECO:0000313" key="1">
    <source>
        <dbReference type="EMBL" id="MCR2045047.1"/>
    </source>
</evidence>
<dbReference type="OrthoDB" id="2662747at2"/>
<organism evidence="1 2">
    <name type="scientific">Anaerosalibacter massiliensis</name>
    <dbReference type="NCBI Taxonomy" id="1347392"/>
    <lineage>
        <taxon>Bacteria</taxon>
        <taxon>Bacillati</taxon>
        <taxon>Bacillota</taxon>
        <taxon>Tissierellia</taxon>
        <taxon>Tissierellales</taxon>
        <taxon>Sporanaerobacteraceae</taxon>
        <taxon>Anaerosalibacter</taxon>
    </lineage>
</organism>
<dbReference type="Proteomes" id="UP001142078">
    <property type="component" value="Unassembled WGS sequence"/>
</dbReference>
<proteinExistence type="predicted"/>
<dbReference type="EMBL" id="JANJZL010000011">
    <property type="protein sequence ID" value="MCR2045047.1"/>
    <property type="molecule type" value="Genomic_DNA"/>
</dbReference>
<accession>A0A9X2S7S2</accession>
<dbReference type="Pfam" id="PF11518">
    <property type="entry name" value="DUF3221"/>
    <property type="match status" value="1"/>
</dbReference>
<evidence type="ECO:0000313" key="2">
    <source>
        <dbReference type="Proteomes" id="UP001142078"/>
    </source>
</evidence>
<keyword evidence="2" id="KW-1185">Reference proteome</keyword>
<protein>
    <submittedName>
        <fullName evidence="1">YobA family protein</fullName>
    </submittedName>
</protein>
<dbReference type="InterPro" id="IPR021598">
    <property type="entry name" value="DUF3221"/>
</dbReference>
<dbReference type="RefSeq" id="WP_042682695.1">
    <property type="nucleotide sequence ID" value="NZ_CABKTM010000049.1"/>
</dbReference>
<dbReference type="PROSITE" id="PS51257">
    <property type="entry name" value="PROKAR_LIPOPROTEIN"/>
    <property type="match status" value="1"/>
</dbReference>